<organism evidence="1 2">
    <name type="scientific">Candidatus Bandiella euplotis</name>
    <dbReference type="NCBI Taxonomy" id="1664265"/>
    <lineage>
        <taxon>Bacteria</taxon>
        <taxon>Pseudomonadati</taxon>
        <taxon>Pseudomonadota</taxon>
        <taxon>Alphaproteobacteria</taxon>
        <taxon>Rickettsiales</taxon>
        <taxon>Candidatus Midichloriaceae</taxon>
        <taxon>Candidatus Bandiella</taxon>
    </lineage>
</organism>
<dbReference type="EMBL" id="CP110822">
    <property type="protein sequence ID" value="WPX97487.1"/>
    <property type="molecule type" value="Genomic_DNA"/>
</dbReference>
<accession>A0ABZ0UPL7</accession>
<name>A0ABZ0UPL7_9RICK</name>
<evidence type="ECO:0000313" key="2">
    <source>
        <dbReference type="Proteomes" id="UP001327219"/>
    </source>
</evidence>
<proteinExistence type="predicted"/>
<dbReference type="Proteomes" id="UP001327219">
    <property type="component" value="Plasmid unnamed2"/>
</dbReference>
<keyword evidence="1" id="KW-0614">Plasmid</keyword>
<evidence type="ECO:0000313" key="1">
    <source>
        <dbReference type="EMBL" id="WPX97487.1"/>
    </source>
</evidence>
<dbReference type="RefSeq" id="WP_323733483.1">
    <property type="nucleotide sequence ID" value="NZ_CP110822.1"/>
</dbReference>
<reference evidence="1 2" key="1">
    <citation type="submission" date="2022-11" db="EMBL/GenBank/DDBJ databases">
        <title>Host association and intracellularity evolved multiple times independently in the Rickettsiales.</title>
        <authorList>
            <person name="Castelli M."/>
            <person name="Nardi T."/>
            <person name="Gammuto L."/>
            <person name="Bellinzona G."/>
            <person name="Sabaneyeva E."/>
            <person name="Potekhin A."/>
            <person name="Serra V."/>
            <person name="Petroni G."/>
            <person name="Sassera D."/>
        </authorList>
    </citation>
    <scope>NUCLEOTIDE SEQUENCE [LARGE SCALE GENOMIC DNA]</scope>
    <source>
        <strain evidence="1 2">NDG2</strain>
        <plasmid evidence="1 2">unnamed2</plasmid>
    </source>
</reference>
<evidence type="ECO:0008006" key="3">
    <source>
        <dbReference type="Google" id="ProtNLM"/>
    </source>
</evidence>
<gene>
    <name evidence="1" type="ORF">Bandiella_01649</name>
</gene>
<protein>
    <recommendedName>
        <fullName evidence="3">CopG family transcriptional regulator</fullName>
    </recommendedName>
</protein>
<sequence>MNKIKTIHNPSKLTQEEKEFVSKNDDTLLKKKKNSYKGRMISMSEDFYQELNIYLKNNPTEGNRSSFIVRIVAEYMKKNK</sequence>
<keyword evidence="2" id="KW-1185">Reference proteome</keyword>
<geneLocation type="plasmid" evidence="1 2">
    <name>unnamed2</name>
</geneLocation>